<feature type="transmembrane region" description="Helical" evidence="2">
    <location>
        <begin position="65"/>
        <end position="92"/>
    </location>
</feature>
<proteinExistence type="predicted"/>
<organism evidence="4 5">
    <name type="scientific">Streptomyces tropicalis</name>
    <dbReference type="NCBI Taxonomy" id="3034234"/>
    <lineage>
        <taxon>Bacteria</taxon>
        <taxon>Bacillati</taxon>
        <taxon>Actinomycetota</taxon>
        <taxon>Actinomycetes</taxon>
        <taxon>Kitasatosporales</taxon>
        <taxon>Streptomycetaceae</taxon>
        <taxon>Streptomyces</taxon>
    </lineage>
</organism>
<evidence type="ECO:0000256" key="1">
    <source>
        <dbReference type="SAM" id="MobiDB-lite"/>
    </source>
</evidence>
<evidence type="ECO:0000313" key="5">
    <source>
        <dbReference type="Proteomes" id="UP001221150"/>
    </source>
</evidence>
<dbReference type="InterPro" id="IPR041489">
    <property type="entry name" value="PDZ_6"/>
</dbReference>
<dbReference type="Gene3D" id="2.30.42.10">
    <property type="match status" value="1"/>
</dbReference>
<dbReference type="EMBL" id="JARJBB010000003">
    <property type="protein sequence ID" value="MDF3298504.1"/>
    <property type="molecule type" value="Genomic_DNA"/>
</dbReference>
<feature type="compositionally biased region" description="Low complexity" evidence="1">
    <location>
        <begin position="40"/>
        <end position="52"/>
    </location>
</feature>
<sequence>MEQTALRPRPMPGQEPGGTGPRTGTRTGTGRRTGTGTRTGTGSRSRSGSGAARPRRARRSGRRRAVVLFGLGAGVLLLLTGVGLGAVGAAVLGASRATEPPRRPPTARAPATLPGQGATGSHPAPADAAPEPVRTTLGIEVADDDVRPGARVVAVHVPGPGYTAGLVRGDVLLALGRTRIRSAADLARAVARSAPGHPVLLTVRHGSGAHRQLTAALGVAT</sequence>
<dbReference type="InterPro" id="IPR036034">
    <property type="entry name" value="PDZ_sf"/>
</dbReference>
<feature type="region of interest" description="Disordered" evidence="1">
    <location>
        <begin position="1"/>
        <end position="61"/>
    </location>
</feature>
<keyword evidence="5" id="KW-1185">Reference proteome</keyword>
<evidence type="ECO:0000259" key="3">
    <source>
        <dbReference type="SMART" id="SM00228"/>
    </source>
</evidence>
<evidence type="ECO:0000313" key="4">
    <source>
        <dbReference type="EMBL" id="MDF3298504.1"/>
    </source>
</evidence>
<feature type="region of interest" description="Disordered" evidence="1">
    <location>
        <begin position="96"/>
        <end position="130"/>
    </location>
</feature>
<name>A0ABT6A1I4_9ACTN</name>
<dbReference type="Pfam" id="PF17820">
    <property type="entry name" value="PDZ_6"/>
    <property type="match status" value="1"/>
</dbReference>
<protein>
    <submittedName>
        <fullName evidence="4">PDZ domain-containing protein</fullName>
    </submittedName>
</protein>
<gene>
    <name evidence="4" type="ORF">P3H78_07630</name>
</gene>
<accession>A0ABT6A1I4</accession>
<dbReference type="SUPFAM" id="SSF50156">
    <property type="entry name" value="PDZ domain-like"/>
    <property type="match status" value="1"/>
</dbReference>
<evidence type="ECO:0000256" key="2">
    <source>
        <dbReference type="SAM" id="Phobius"/>
    </source>
</evidence>
<dbReference type="InterPro" id="IPR001478">
    <property type="entry name" value="PDZ"/>
</dbReference>
<feature type="domain" description="PDZ" evidence="3">
    <location>
        <begin position="135"/>
        <end position="207"/>
    </location>
</feature>
<reference evidence="4 5" key="1">
    <citation type="submission" date="2023-03" db="EMBL/GenBank/DDBJ databases">
        <title>Draft genome sequence of Streptomyces sp. K1PA1 isolated from peat swamp forest in Thailand.</title>
        <authorList>
            <person name="Klaysubun C."/>
            <person name="Duangmal K."/>
        </authorList>
    </citation>
    <scope>NUCLEOTIDE SEQUENCE [LARGE SCALE GENOMIC DNA]</scope>
    <source>
        <strain evidence="4 5">K1PA1</strain>
    </source>
</reference>
<keyword evidence="2" id="KW-0812">Transmembrane</keyword>
<keyword evidence="2" id="KW-0472">Membrane</keyword>
<dbReference type="SMART" id="SM00228">
    <property type="entry name" value="PDZ"/>
    <property type="match status" value="1"/>
</dbReference>
<keyword evidence="2" id="KW-1133">Transmembrane helix</keyword>
<comment type="caution">
    <text evidence="4">The sequence shown here is derived from an EMBL/GenBank/DDBJ whole genome shotgun (WGS) entry which is preliminary data.</text>
</comment>
<dbReference type="Proteomes" id="UP001221150">
    <property type="component" value="Unassembled WGS sequence"/>
</dbReference>